<evidence type="ECO:0000313" key="1">
    <source>
        <dbReference type="EMBL" id="KAJ6993853.1"/>
    </source>
</evidence>
<comment type="caution">
    <text evidence="1">The sequence shown here is derived from an EMBL/GenBank/DDBJ whole genome shotgun (WGS) entry which is preliminary data.</text>
</comment>
<gene>
    <name evidence="1" type="ORF">NC653_016851</name>
</gene>
<keyword evidence="2" id="KW-1185">Reference proteome</keyword>
<reference evidence="1" key="1">
    <citation type="journal article" date="2023" name="Mol. Ecol. Resour.">
        <title>Chromosome-level genome assembly of a triploid poplar Populus alba 'Berolinensis'.</title>
        <authorList>
            <person name="Chen S."/>
            <person name="Yu Y."/>
            <person name="Wang X."/>
            <person name="Wang S."/>
            <person name="Zhang T."/>
            <person name="Zhou Y."/>
            <person name="He R."/>
            <person name="Meng N."/>
            <person name="Wang Y."/>
            <person name="Liu W."/>
            <person name="Liu Z."/>
            <person name="Liu J."/>
            <person name="Guo Q."/>
            <person name="Huang H."/>
            <person name="Sederoff R.R."/>
            <person name="Wang G."/>
            <person name="Qu G."/>
            <person name="Chen S."/>
        </authorList>
    </citation>
    <scope>NUCLEOTIDE SEQUENCE</scope>
    <source>
        <strain evidence="1">SC-2020</strain>
    </source>
</reference>
<protein>
    <submittedName>
        <fullName evidence="1">Uncharacterized protein</fullName>
    </submittedName>
</protein>
<sequence length="60" mass="6763">MAIIKIGSRSREKRRIENARTPIKRRMKKESTLPNAFRSVPAVVSLELSATTINNICVPL</sequence>
<dbReference type="Proteomes" id="UP001164929">
    <property type="component" value="Chromosome 6"/>
</dbReference>
<evidence type="ECO:0000313" key="2">
    <source>
        <dbReference type="Proteomes" id="UP001164929"/>
    </source>
</evidence>
<dbReference type="EMBL" id="JAQIZT010000006">
    <property type="protein sequence ID" value="KAJ6993853.1"/>
    <property type="molecule type" value="Genomic_DNA"/>
</dbReference>
<organism evidence="1 2">
    <name type="scientific">Populus alba x Populus x berolinensis</name>
    <dbReference type="NCBI Taxonomy" id="444605"/>
    <lineage>
        <taxon>Eukaryota</taxon>
        <taxon>Viridiplantae</taxon>
        <taxon>Streptophyta</taxon>
        <taxon>Embryophyta</taxon>
        <taxon>Tracheophyta</taxon>
        <taxon>Spermatophyta</taxon>
        <taxon>Magnoliopsida</taxon>
        <taxon>eudicotyledons</taxon>
        <taxon>Gunneridae</taxon>
        <taxon>Pentapetalae</taxon>
        <taxon>rosids</taxon>
        <taxon>fabids</taxon>
        <taxon>Malpighiales</taxon>
        <taxon>Salicaceae</taxon>
        <taxon>Saliceae</taxon>
        <taxon>Populus</taxon>
    </lineage>
</organism>
<name>A0AAD6QP87_9ROSI</name>
<accession>A0AAD6QP87</accession>
<dbReference type="AlphaFoldDB" id="A0AAD6QP87"/>
<proteinExistence type="predicted"/>